<name>A0A512AVE0_9BACT</name>
<keyword evidence="3 6" id="KW-0378">Hydrolase</keyword>
<dbReference type="RefSeq" id="WP_146896300.1">
    <property type="nucleotide sequence ID" value="NZ_BJYS01000007.1"/>
</dbReference>
<dbReference type="Proteomes" id="UP000321532">
    <property type="component" value="Unassembled WGS sequence"/>
</dbReference>
<reference evidence="9 10" key="1">
    <citation type="submission" date="2019-07" db="EMBL/GenBank/DDBJ databases">
        <title>Whole genome shotgun sequence of Adhaeribacter aerolatus NBRC 106133.</title>
        <authorList>
            <person name="Hosoyama A."/>
            <person name="Uohara A."/>
            <person name="Ohji S."/>
            <person name="Ichikawa N."/>
        </authorList>
    </citation>
    <scope>NUCLEOTIDE SEQUENCE [LARGE SCALE GENOMIC DNA]</scope>
    <source>
        <strain evidence="9 10">NBRC 106133</strain>
    </source>
</reference>
<dbReference type="AlphaFoldDB" id="A0A512AVE0"/>
<evidence type="ECO:0000256" key="7">
    <source>
        <dbReference type="SAM" id="Phobius"/>
    </source>
</evidence>
<keyword evidence="10" id="KW-1185">Reference proteome</keyword>
<evidence type="ECO:0000256" key="5">
    <source>
        <dbReference type="ARBA" id="ARBA00023049"/>
    </source>
</evidence>
<dbReference type="GO" id="GO:0016020">
    <property type="term" value="C:membrane"/>
    <property type="evidence" value="ECO:0007669"/>
    <property type="project" value="TreeGrafter"/>
</dbReference>
<protein>
    <recommendedName>
        <fullName evidence="8">Peptidase M48 domain-containing protein</fullName>
    </recommendedName>
</protein>
<keyword evidence="4 6" id="KW-0862">Zinc</keyword>
<dbReference type="GO" id="GO:0046872">
    <property type="term" value="F:metal ion binding"/>
    <property type="evidence" value="ECO:0007669"/>
    <property type="project" value="UniProtKB-KW"/>
</dbReference>
<comment type="caution">
    <text evidence="9">The sequence shown here is derived from an EMBL/GenBank/DDBJ whole genome shotgun (WGS) entry which is preliminary data.</text>
</comment>
<evidence type="ECO:0000256" key="3">
    <source>
        <dbReference type="ARBA" id="ARBA00022801"/>
    </source>
</evidence>
<sequence>MRGSLRYIIALLIAGFSFITYWCKREENEITGETQHIDMTVDQEIALGLQAAPEMAAQYGGLHSDQQATAKVKEIGQRLVEQTKAGTSPYKFDFHLLADEKTLNAFALPGGQIFITAGLLSKLQTEGQLAGVLGHEIGHVIARHSAEQLAKAKLTQGLSSAAGIATYDPDRPASATGAVAAAAIAKLMTLKYGRDDELESDNWAVRFTAQAGYDPRAMIGVMEILGAGREGGGGVEFFQTHPNPENRIARLQTAIEQEFPEGVPSGLIK</sequence>
<evidence type="ECO:0000256" key="2">
    <source>
        <dbReference type="ARBA" id="ARBA00022723"/>
    </source>
</evidence>
<keyword evidence="7" id="KW-0812">Transmembrane</keyword>
<dbReference type="InterPro" id="IPR051156">
    <property type="entry name" value="Mito/Outer_Membr_Metalloprot"/>
</dbReference>
<dbReference type="GO" id="GO:0051603">
    <property type="term" value="P:proteolysis involved in protein catabolic process"/>
    <property type="evidence" value="ECO:0007669"/>
    <property type="project" value="TreeGrafter"/>
</dbReference>
<keyword evidence="5 6" id="KW-0482">Metalloprotease</keyword>
<dbReference type="InterPro" id="IPR001915">
    <property type="entry name" value="Peptidase_M48"/>
</dbReference>
<evidence type="ECO:0000313" key="9">
    <source>
        <dbReference type="EMBL" id="GEO03686.1"/>
    </source>
</evidence>
<keyword evidence="7" id="KW-1133">Transmembrane helix</keyword>
<evidence type="ECO:0000256" key="1">
    <source>
        <dbReference type="ARBA" id="ARBA00022670"/>
    </source>
</evidence>
<dbReference type="OrthoDB" id="9810445at2"/>
<gene>
    <name evidence="9" type="ORF">AAE02nite_13500</name>
</gene>
<keyword evidence="7" id="KW-0472">Membrane</keyword>
<feature type="domain" description="Peptidase M48" evidence="8">
    <location>
        <begin position="67"/>
        <end position="253"/>
    </location>
</feature>
<feature type="transmembrane region" description="Helical" evidence="7">
    <location>
        <begin position="6"/>
        <end position="23"/>
    </location>
</feature>
<dbReference type="PANTHER" id="PTHR22726:SF1">
    <property type="entry name" value="METALLOENDOPEPTIDASE OMA1, MITOCHONDRIAL"/>
    <property type="match status" value="1"/>
</dbReference>
<comment type="cofactor">
    <cofactor evidence="6">
        <name>Zn(2+)</name>
        <dbReference type="ChEBI" id="CHEBI:29105"/>
    </cofactor>
    <text evidence="6">Binds 1 zinc ion per subunit.</text>
</comment>
<dbReference type="EMBL" id="BJYS01000007">
    <property type="protein sequence ID" value="GEO03686.1"/>
    <property type="molecule type" value="Genomic_DNA"/>
</dbReference>
<accession>A0A512AVE0</accession>
<dbReference type="Pfam" id="PF01435">
    <property type="entry name" value="Peptidase_M48"/>
    <property type="match status" value="1"/>
</dbReference>
<evidence type="ECO:0000256" key="6">
    <source>
        <dbReference type="RuleBase" id="RU003983"/>
    </source>
</evidence>
<dbReference type="PANTHER" id="PTHR22726">
    <property type="entry name" value="METALLOENDOPEPTIDASE OMA1"/>
    <property type="match status" value="1"/>
</dbReference>
<evidence type="ECO:0000256" key="4">
    <source>
        <dbReference type="ARBA" id="ARBA00022833"/>
    </source>
</evidence>
<dbReference type="GO" id="GO:0004222">
    <property type="term" value="F:metalloendopeptidase activity"/>
    <property type="evidence" value="ECO:0007669"/>
    <property type="project" value="InterPro"/>
</dbReference>
<proteinExistence type="inferred from homology"/>
<keyword evidence="1 6" id="KW-0645">Protease</keyword>
<dbReference type="Gene3D" id="3.30.2010.10">
    <property type="entry name" value="Metalloproteases ('zincins'), catalytic domain"/>
    <property type="match status" value="1"/>
</dbReference>
<evidence type="ECO:0000313" key="10">
    <source>
        <dbReference type="Proteomes" id="UP000321532"/>
    </source>
</evidence>
<organism evidence="9 10">
    <name type="scientific">Adhaeribacter aerolatus</name>
    <dbReference type="NCBI Taxonomy" id="670289"/>
    <lineage>
        <taxon>Bacteria</taxon>
        <taxon>Pseudomonadati</taxon>
        <taxon>Bacteroidota</taxon>
        <taxon>Cytophagia</taxon>
        <taxon>Cytophagales</taxon>
        <taxon>Hymenobacteraceae</taxon>
        <taxon>Adhaeribacter</taxon>
    </lineage>
</organism>
<keyword evidence="2" id="KW-0479">Metal-binding</keyword>
<comment type="similarity">
    <text evidence="6">Belongs to the peptidase M48 family.</text>
</comment>
<evidence type="ECO:0000259" key="8">
    <source>
        <dbReference type="Pfam" id="PF01435"/>
    </source>
</evidence>